<feature type="transmembrane region" description="Helical" evidence="2">
    <location>
        <begin position="99"/>
        <end position="121"/>
    </location>
</feature>
<accession>A0ABW2BUP3</accession>
<protein>
    <recommendedName>
        <fullName evidence="5">YGGT family protein</fullName>
    </recommendedName>
</protein>
<comment type="caution">
    <text evidence="3">The sequence shown here is derived from an EMBL/GenBank/DDBJ whole genome shotgun (WGS) entry which is preliminary data.</text>
</comment>
<gene>
    <name evidence="3" type="ORF">ACFQGD_03015</name>
</gene>
<dbReference type="RefSeq" id="WP_345407073.1">
    <property type="nucleotide sequence ID" value="NZ_BAABLA010000123.1"/>
</dbReference>
<sequence length="129" mass="14079">MAEHADKSSATSNEDDTVGGKHGPSVDWVAVKDKMVNILAAIVRWVFLLFALVLVLHVVFTIADANEDNSIVSFVRDWADPLALAFKDLFQPDDAQLKILVNYGIAAIFWLIVSSLGATIIRRLGSLGK</sequence>
<reference evidence="4" key="1">
    <citation type="journal article" date="2019" name="Int. J. Syst. Evol. Microbiol.">
        <title>The Global Catalogue of Microorganisms (GCM) 10K type strain sequencing project: providing services to taxonomists for standard genome sequencing and annotation.</title>
        <authorList>
            <consortium name="The Broad Institute Genomics Platform"/>
            <consortium name="The Broad Institute Genome Sequencing Center for Infectious Disease"/>
            <person name="Wu L."/>
            <person name="Ma J."/>
        </authorList>
    </citation>
    <scope>NUCLEOTIDE SEQUENCE [LARGE SCALE GENOMIC DNA]</scope>
    <source>
        <strain evidence="4">KCTC 32255</strain>
    </source>
</reference>
<evidence type="ECO:0000313" key="4">
    <source>
        <dbReference type="Proteomes" id="UP001596337"/>
    </source>
</evidence>
<feature type="transmembrane region" description="Helical" evidence="2">
    <location>
        <begin position="42"/>
        <end position="63"/>
    </location>
</feature>
<evidence type="ECO:0000256" key="1">
    <source>
        <dbReference type="SAM" id="MobiDB-lite"/>
    </source>
</evidence>
<name>A0ABW2BUP3_9PSEU</name>
<keyword evidence="2" id="KW-0812">Transmembrane</keyword>
<dbReference type="Proteomes" id="UP001596337">
    <property type="component" value="Unassembled WGS sequence"/>
</dbReference>
<evidence type="ECO:0000256" key="2">
    <source>
        <dbReference type="SAM" id="Phobius"/>
    </source>
</evidence>
<evidence type="ECO:0000313" key="3">
    <source>
        <dbReference type="EMBL" id="MFC6866107.1"/>
    </source>
</evidence>
<proteinExistence type="predicted"/>
<dbReference type="EMBL" id="JBHSXX010000001">
    <property type="protein sequence ID" value="MFC6866107.1"/>
    <property type="molecule type" value="Genomic_DNA"/>
</dbReference>
<organism evidence="3 4">
    <name type="scientific">Haloechinothrix salitolerans</name>
    <dbReference type="NCBI Taxonomy" id="926830"/>
    <lineage>
        <taxon>Bacteria</taxon>
        <taxon>Bacillati</taxon>
        <taxon>Actinomycetota</taxon>
        <taxon>Actinomycetes</taxon>
        <taxon>Pseudonocardiales</taxon>
        <taxon>Pseudonocardiaceae</taxon>
        <taxon>Haloechinothrix</taxon>
    </lineage>
</organism>
<keyword evidence="2" id="KW-1133">Transmembrane helix</keyword>
<keyword evidence="2" id="KW-0472">Membrane</keyword>
<feature type="region of interest" description="Disordered" evidence="1">
    <location>
        <begin position="1"/>
        <end position="21"/>
    </location>
</feature>
<evidence type="ECO:0008006" key="5">
    <source>
        <dbReference type="Google" id="ProtNLM"/>
    </source>
</evidence>
<keyword evidence="4" id="KW-1185">Reference proteome</keyword>